<comment type="caution">
    <text evidence="1">The sequence shown here is derived from an EMBL/GenBank/DDBJ whole genome shotgun (WGS) entry which is preliminary data.</text>
</comment>
<organism evidence="1 2">
    <name type="scientific">Candidatus Kaiserbacteria bacterium RIFCSPHIGHO2_02_FULL_49_11</name>
    <dbReference type="NCBI Taxonomy" id="1798489"/>
    <lineage>
        <taxon>Bacteria</taxon>
        <taxon>Candidatus Kaiseribacteriota</taxon>
    </lineage>
</organism>
<dbReference type="Proteomes" id="UP000177659">
    <property type="component" value="Unassembled WGS sequence"/>
</dbReference>
<evidence type="ECO:0000313" key="1">
    <source>
        <dbReference type="EMBL" id="OGG54384.1"/>
    </source>
</evidence>
<dbReference type="EMBL" id="MFLC01000039">
    <property type="protein sequence ID" value="OGG54384.1"/>
    <property type="molecule type" value="Genomic_DNA"/>
</dbReference>
<evidence type="ECO:0000313" key="2">
    <source>
        <dbReference type="Proteomes" id="UP000177659"/>
    </source>
</evidence>
<proteinExistence type="predicted"/>
<name>A0A1F6CYZ0_9BACT</name>
<dbReference type="AlphaFoldDB" id="A0A1F6CYZ0"/>
<sequence length="77" mass="9291">MHMLDIIWNFDTLVNRLEDGKASIREERKVWWKMALFWRTGRQSAVRLNTLPTTFFVEFSRSQKTPLCFAELKTRQL</sequence>
<gene>
    <name evidence="1" type="ORF">A3D62_00445</name>
</gene>
<protein>
    <submittedName>
        <fullName evidence="1">Uncharacterized protein</fullName>
    </submittedName>
</protein>
<accession>A0A1F6CYZ0</accession>
<reference evidence="1 2" key="1">
    <citation type="journal article" date="2016" name="Nat. Commun.">
        <title>Thousands of microbial genomes shed light on interconnected biogeochemical processes in an aquifer system.</title>
        <authorList>
            <person name="Anantharaman K."/>
            <person name="Brown C.T."/>
            <person name="Hug L.A."/>
            <person name="Sharon I."/>
            <person name="Castelle C.J."/>
            <person name="Probst A.J."/>
            <person name="Thomas B.C."/>
            <person name="Singh A."/>
            <person name="Wilkins M.J."/>
            <person name="Karaoz U."/>
            <person name="Brodie E.L."/>
            <person name="Williams K.H."/>
            <person name="Hubbard S.S."/>
            <person name="Banfield J.F."/>
        </authorList>
    </citation>
    <scope>NUCLEOTIDE SEQUENCE [LARGE SCALE GENOMIC DNA]</scope>
</reference>